<dbReference type="AlphaFoldDB" id="A0A6J3K9U2"/>
<dbReference type="InterPro" id="IPR027417">
    <property type="entry name" value="P-loop_NTPase"/>
</dbReference>
<dbReference type="PROSITE" id="PS51420">
    <property type="entry name" value="RHO"/>
    <property type="match status" value="1"/>
</dbReference>
<dbReference type="FunFam" id="3.40.50.300:FF:000808">
    <property type="entry name" value="Small GTP-binding protein, putative"/>
    <property type="match status" value="1"/>
</dbReference>
<dbReference type="KEGG" id="bvk:117233565"/>
<dbReference type="GeneID" id="117233565"/>
<dbReference type="NCBIfam" id="TIGR00231">
    <property type="entry name" value="small_GTP"/>
    <property type="match status" value="1"/>
</dbReference>
<protein>
    <submittedName>
        <fullName evidence="4 5">Ras-related protein RHN1</fullName>
    </submittedName>
</protein>
<organism evidence="3 4">
    <name type="scientific">Bombus vosnesenskii</name>
    <dbReference type="NCBI Taxonomy" id="207650"/>
    <lineage>
        <taxon>Eukaryota</taxon>
        <taxon>Metazoa</taxon>
        <taxon>Ecdysozoa</taxon>
        <taxon>Arthropoda</taxon>
        <taxon>Hexapoda</taxon>
        <taxon>Insecta</taxon>
        <taxon>Pterygota</taxon>
        <taxon>Neoptera</taxon>
        <taxon>Endopterygota</taxon>
        <taxon>Hymenoptera</taxon>
        <taxon>Apocrita</taxon>
        <taxon>Aculeata</taxon>
        <taxon>Apoidea</taxon>
        <taxon>Anthophila</taxon>
        <taxon>Apidae</taxon>
        <taxon>Bombus</taxon>
        <taxon>Pyrobombus</taxon>
    </lineage>
</organism>
<dbReference type="SMART" id="SM00176">
    <property type="entry name" value="RAN"/>
    <property type="match status" value="1"/>
</dbReference>
<keyword evidence="2" id="KW-0547">Nucleotide-binding</keyword>
<dbReference type="RefSeq" id="XP_033349868.1">
    <property type="nucleotide sequence ID" value="XM_033493977.1"/>
</dbReference>
<dbReference type="RefSeq" id="XP_033349867.1">
    <property type="nucleotide sequence ID" value="XM_033493976.1"/>
</dbReference>
<dbReference type="InterPro" id="IPR005225">
    <property type="entry name" value="Small_GTP-bd"/>
</dbReference>
<dbReference type="SMART" id="SM00173">
    <property type="entry name" value="RAS"/>
    <property type="match status" value="1"/>
</dbReference>
<proteinExistence type="inferred from homology"/>
<dbReference type="GO" id="GO:0003924">
    <property type="term" value="F:GTPase activity"/>
    <property type="evidence" value="ECO:0007669"/>
    <property type="project" value="InterPro"/>
</dbReference>
<sequence>MKTEGKIVILGSQGVGKTSMIMHYIGKTYNGQVNPTIGALFFNCKLNIQDTGIMLRIWDTAGQERFRSMAPMYYRNANAAILVFDLTQYNTFAAMKRWVTELRRNVEEALVLAVIGNKSDLIEKRQVNAEEGRLYATKIGASYHETSVLQGEGIENVFLTVARGLLGLSSTDHNSTPIRVYESTNLDPNDIDILCTPIVEEGAQHLSIAHGMQEKPYACC</sequence>
<evidence type="ECO:0000256" key="1">
    <source>
        <dbReference type="ARBA" id="ARBA00006270"/>
    </source>
</evidence>
<dbReference type="GO" id="GO:0005525">
    <property type="term" value="F:GTP binding"/>
    <property type="evidence" value="ECO:0007669"/>
    <property type="project" value="InterPro"/>
</dbReference>
<dbReference type="InterPro" id="IPR001806">
    <property type="entry name" value="Small_GTPase"/>
</dbReference>
<dbReference type="SMART" id="SM00175">
    <property type="entry name" value="RAB"/>
    <property type="match status" value="1"/>
</dbReference>
<dbReference type="PANTHER" id="PTHR47978">
    <property type="match status" value="1"/>
</dbReference>
<dbReference type="SMART" id="SM00174">
    <property type="entry name" value="RHO"/>
    <property type="match status" value="1"/>
</dbReference>
<dbReference type="SUPFAM" id="SSF52540">
    <property type="entry name" value="P-loop containing nucleoside triphosphate hydrolases"/>
    <property type="match status" value="1"/>
</dbReference>
<dbReference type="Pfam" id="PF00071">
    <property type="entry name" value="Ras"/>
    <property type="match status" value="1"/>
</dbReference>
<dbReference type="PRINTS" id="PR00449">
    <property type="entry name" value="RASTRNSFRMNG"/>
</dbReference>
<evidence type="ECO:0000313" key="3">
    <source>
        <dbReference type="Proteomes" id="UP000504631"/>
    </source>
</evidence>
<gene>
    <name evidence="4 5" type="primary">LOC117233565</name>
</gene>
<evidence type="ECO:0000313" key="4">
    <source>
        <dbReference type="RefSeq" id="XP_033349867.1"/>
    </source>
</evidence>
<dbReference type="Gene3D" id="3.40.50.300">
    <property type="entry name" value="P-loop containing nucleotide triphosphate hydrolases"/>
    <property type="match status" value="1"/>
</dbReference>
<dbReference type="PROSITE" id="PS51419">
    <property type="entry name" value="RAB"/>
    <property type="match status" value="1"/>
</dbReference>
<comment type="similarity">
    <text evidence="1">Belongs to the small GTPase superfamily. Rab family.</text>
</comment>
<dbReference type="PROSITE" id="PS51421">
    <property type="entry name" value="RAS"/>
    <property type="match status" value="1"/>
</dbReference>
<dbReference type="Proteomes" id="UP000504631">
    <property type="component" value="Unplaced"/>
</dbReference>
<accession>A0A6J3K9U2</accession>
<evidence type="ECO:0000313" key="5">
    <source>
        <dbReference type="RefSeq" id="XP_033349868.1"/>
    </source>
</evidence>
<dbReference type="CTD" id="44172"/>
<dbReference type="CDD" id="cd00154">
    <property type="entry name" value="Rab"/>
    <property type="match status" value="1"/>
</dbReference>
<name>A0A6J3K9U2_9HYME</name>
<keyword evidence="3" id="KW-1185">Reference proteome</keyword>
<evidence type="ECO:0000256" key="2">
    <source>
        <dbReference type="ARBA" id="ARBA00022741"/>
    </source>
</evidence>
<reference evidence="4 5" key="1">
    <citation type="submission" date="2025-04" db="UniProtKB">
        <authorList>
            <consortium name="RefSeq"/>
        </authorList>
    </citation>
    <scope>IDENTIFICATION</scope>
    <source>
        <tissue evidence="4 5">Muscle</tissue>
    </source>
</reference>